<gene>
    <name evidence="4" type="ORF">NCGR_LOCUS19885</name>
</gene>
<accession>A0A811NWD9</accession>
<dbReference type="GO" id="GO:0006629">
    <property type="term" value="P:lipid metabolic process"/>
    <property type="evidence" value="ECO:0007669"/>
    <property type="project" value="InterPro"/>
</dbReference>
<name>A0A811NWD9_9POAL</name>
<dbReference type="InterPro" id="IPR036514">
    <property type="entry name" value="SGNH_hydro_sf"/>
</dbReference>
<evidence type="ECO:0000313" key="4">
    <source>
        <dbReference type="EMBL" id="CAD6229283.1"/>
    </source>
</evidence>
<feature type="signal peptide" evidence="3">
    <location>
        <begin position="1"/>
        <end position="23"/>
    </location>
</feature>
<evidence type="ECO:0000256" key="2">
    <source>
        <dbReference type="ARBA" id="ARBA00022729"/>
    </source>
</evidence>
<dbReference type="Pfam" id="PF00657">
    <property type="entry name" value="Lipase_GDSL"/>
    <property type="match status" value="1"/>
</dbReference>
<proteinExistence type="inferred from homology"/>
<sequence>MAQAHPVLLVLLLFLSPTAVSSSKRIQPKFSAIFYFGDSVLDTGNNNHLPTVAVANHVPYGRDFPGKKPTGRFSNGRLIPDLLNEKLQLKEFSPPFLDTRLSNNDMVTGVNFASAGSGLDDQTSQLSNTLPMSKQVDLFKDYLLRLRNIVGDKEASRIIASSLIFISSGTNDFSHYYRSSKKRKMDIGDYQDLVLRMVQVHVKELYDLGGRQFCLAGLPPFGCTPIQITLSRDPDRACVDEQNWDAQVYNSKLQKLLTTLQGSLHGSRIVYLDAYRALMEILENPAKYGNVFC</sequence>
<reference evidence="4" key="1">
    <citation type="submission" date="2020-10" db="EMBL/GenBank/DDBJ databases">
        <authorList>
            <person name="Han B."/>
            <person name="Lu T."/>
            <person name="Zhao Q."/>
            <person name="Huang X."/>
            <person name="Zhao Y."/>
        </authorList>
    </citation>
    <scope>NUCLEOTIDE SEQUENCE</scope>
</reference>
<evidence type="ECO:0000313" key="5">
    <source>
        <dbReference type="Proteomes" id="UP000604825"/>
    </source>
</evidence>
<dbReference type="InterPro" id="IPR035669">
    <property type="entry name" value="SGNH_plant_lipase-like"/>
</dbReference>
<protein>
    <recommendedName>
        <fullName evidence="6">GDSL esterase/lipase</fullName>
    </recommendedName>
</protein>
<dbReference type="Proteomes" id="UP000604825">
    <property type="component" value="Unassembled WGS sequence"/>
</dbReference>
<dbReference type="SUPFAM" id="SSF52266">
    <property type="entry name" value="SGNH hydrolase"/>
    <property type="match status" value="1"/>
</dbReference>
<dbReference type="GO" id="GO:0016298">
    <property type="term" value="F:lipase activity"/>
    <property type="evidence" value="ECO:0007669"/>
    <property type="project" value="InterPro"/>
</dbReference>
<dbReference type="AlphaFoldDB" id="A0A811NWD9"/>
<comment type="similarity">
    <text evidence="1">Belongs to the 'GDSL' lipolytic enzyme family.</text>
</comment>
<keyword evidence="2 3" id="KW-0732">Signal</keyword>
<dbReference type="PANTHER" id="PTHR45642">
    <property type="entry name" value="GDSL ESTERASE/LIPASE EXL3"/>
    <property type="match status" value="1"/>
</dbReference>
<dbReference type="OrthoDB" id="1600564at2759"/>
<dbReference type="InterPro" id="IPR001087">
    <property type="entry name" value="GDSL"/>
</dbReference>
<organism evidence="4 5">
    <name type="scientific">Miscanthus lutarioriparius</name>
    <dbReference type="NCBI Taxonomy" id="422564"/>
    <lineage>
        <taxon>Eukaryota</taxon>
        <taxon>Viridiplantae</taxon>
        <taxon>Streptophyta</taxon>
        <taxon>Embryophyta</taxon>
        <taxon>Tracheophyta</taxon>
        <taxon>Spermatophyta</taxon>
        <taxon>Magnoliopsida</taxon>
        <taxon>Liliopsida</taxon>
        <taxon>Poales</taxon>
        <taxon>Poaceae</taxon>
        <taxon>PACMAD clade</taxon>
        <taxon>Panicoideae</taxon>
        <taxon>Andropogonodae</taxon>
        <taxon>Andropogoneae</taxon>
        <taxon>Saccharinae</taxon>
        <taxon>Miscanthus</taxon>
    </lineage>
</organism>
<dbReference type="EMBL" id="CAJGYO010000005">
    <property type="protein sequence ID" value="CAD6229283.1"/>
    <property type="molecule type" value="Genomic_DNA"/>
</dbReference>
<dbReference type="PROSITE" id="PS01098">
    <property type="entry name" value="LIPASE_GDSL_SER"/>
    <property type="match status" value="1"/>
</dbReference>
<dbReference type="PANTHER" id="PTHR45642:SF139">
    <property type="entry name" value="SGNH HYDROLASE-TYPE ESTERASE DOMAIN-CONTAINING PROTEIN"/>
    <property type="match status" value="1"/>
</dbReference>
<evidence type="ECO:0000256" key="3">
    <source>
        <dbReference type="SAM" id="SignalP"/>
    </source>
</evidence>
<dbReference type="InterPro" id="IPR008265">
    <property type="entry name" value="Lipase_GDSL_AS"/>
</dbReference>
<dbReference type="InterPro" id="IPR050592">
    <property type="entry name" value="GDSL_lipolytic_enzyme"/>
</dbReference>
<keyword evidence="5" id="KW-1185">Reference proteome</keyword>
<comment type="caution">
    <text evidence="4">The sequence shown here is derived from an EMBL/GenBank/DDBJ whole genome shotgun (WGS) entry which is preliminary data.</text>
</comment>
<dbReference type="Gene3D" id="3.40.50.1110">
    <property type="entry name" value="SGNH hydrolase"/>
    <property type="match status" value="1"/>
</dbReference>
<dbReference type="CDD" id="cd01837">
    <property type="entry name" value="SGNH_plant_lipase_like"/>
    <property type="match status" value="1"/>
</dbReference>
<evidence type="ECO:0000256" key="1">
    <source>
        <dbReference type="ARBA" id="ARBA00008668"/>
    </source>
</evidence>
<feature type="chain" id="PRO_5032456357" description="GDSL esterase/lipase" evidence="3">
    <location>
        <begin position="24"/>
        <end position="293"/>
    </location>
</feature>
<evidence type="ECO:0008006" key="6">
    <source>
        <dbReference type="Google" id="ProtNLM"/>
    </source>
</evidence>